<feature type="transmembrane region" description="Helical" evidence="1">
    <location>
        <begin position="84"/>
        <end position="109"/>
    </location>
</feature>
<accession>A0ABW3Y948</accession>
<keyword evidence="3" id="KW-1185">Reference proteome</keyword>
<proteinExistence type="predicted"/>
<evidence type="ECO:0000313" key="2">
    <source>
        <dbReference type="EMBL" id="MFD1320196.1"/>
    </source>
</evidence>
<dbReference type="RefSeq" id="WP_377566935.1">
    <property type="nucleotide sequence ID" value="NZ_JBHTMP010000003.1"/>
</dbReference>
<keyword evidence="1" id="KW-0812">Transmembrane</keyword>
<evidence type="ECO:0000313" key="3">
    <source>
        <dbReference type="Proteomes" id="UP001597260"/>
    </source>
</evidence>
<gene>
    <name evidence="2" type="ORF">ACFQ4H_03730</name>
</gene>
<evidence type="ECO:0008006" key="4">
    <source>
        <dbReference type="Google" id="ProtNLM"/>
    </source>
</evidence>
<keyword evidence="1" id="KW-1133">Transmembrane helix</keyword>
<name>A0ABW3Y948_9ACTN</name>
<comment type="caution">
    <text evidence="2">The sequence shown here is derived from an EMBL/GenBank/DDBJ whole genome shotgun (WGS) entry which is preliminary data.</text>
</comment>
<sequence length="133" mass="14203">MFATSLLDRRSKPERIADQAREQMLTAINSAGDTARDTVRSAKRVATHLTDGAGNRVGPVANEAWYRATSAVDALAGRRPGLPWAWVAGAALAGAVVGWAVGTVTQAVLRRVEASRDAEQLEFIDVDPLRPPV</sequence>
<dbReference type="Proteomes" id="UP001597260">
    <property type="component" value="Unassembled WGS sequence"/>
</dbReference>
<reference evidence="3" key="1">
    <citation type="journal article" date="2019" name="Int. J. Syst. Evol. Microbiol.">
        <title>The Global Catalogue of Microorganisms (GCM) 10K type strain sequencing project: providing services to taxonomists for standard genome sequencing and annotation.</title>
        <authorList>
            <consortium name="The Broad Institute Genomics Platform"/>
            <consortium name="The Broad Institute Genome Sequencing Center for Infectious Disease"/>
            <person name="Wu L."/>
            <person name="Ma J."/>
        </authorList>
    </citation>
    <scope>NUCLEOTIDE SEQUENCE [LARGE SCALE GENOMIC DNA]</scope>
    <source>
        <strain evidence="3">JCM 31037</strain>
    </source>
</reference>
<evidence type="ECO:0000256" key="1">
    <source>
        <dbReference type="SAM" id="Phobius"/>
    </source>
</evidence>
<organism evidence="2 3">
    <name type="scientific">Micromonospora sonneratiae</name>
    <dbReference type="NCBI Taxonomy" id="1184706"/>
    <lineage>
        <taxon>Bacteria</taxon>
        <taxon>Bacillati</taxon>
        <taxon>Actinomycetota</taxon>
        <taxon>Actinomycetes</taxon>
        <taxon>Micromonosporales</taxon>
        <taxon>Micromonosporaceae</taxon>
        <taxon>Micromonospora</taxon>
    </lineage>
</organism>
<keyword evidence="1" id="KW-0472">Membrane</keyword>
<dbReference type="EMBL" id="JBHTMP010000003">
    <property type="protein sequence ID" value="MFD1320196.1"/>
    <property type="molecule type" value="Genomic_DNA"/>
</dbReference>
<protein>
    <recommendedName>
        <fullName evidence="4">DUF3618 domain-containing protein</fullName>
    </recommendedName>
</protein>